<dbReference type="EMBL" id="AXDT01000119">
    <property type="protein sequence ID" value="ERT12612.1"/>
    <property type="molecule type" value="Genomic_DNA"/>
</dbReference>
<accession>U7QZT5</accession>
<sequence>MSNDQKVINERYLFKIELLMFRSVLFWILGYSKSLVIFGNAGSG</sequence>
<dbReference type="Proteomes" id="UP000017133">
    <property type="component" value="Unassembled WGS sequence"/>
</dbReference>
<comment type="caution">
    <text evidence="1">The sequence shown here is derived from an EMBL/GenBank/DDBJ whole genome shotgun (WGS) entry which is preliminary data.</text>
</comment>
<dbReference type="RefSeq" id="WP_023044978.1">
    <property type="nucleotide sequence ID" value="NZ_AXDT01000119.1"/>
</dbReference>
<reference evidence="1 2" key="1">
    <citation type="submission" date="2013-10" db="EMBL/GenBank/DDBJ databases">
        <title>Whole Genome Shotgun Sequence of Photorhabdus temperata J3.</title>
        <authorList>
            <person name="Park G.-S."/>
            <person name="Hong S.-J."/>
            <person name="Shin J.-H."/>
        </authorList>
    </citation>
    <scope>NUCLEOTIDE SEQUENCE [LARGE SCALE GENOMIC DNA]</scope>
    <source>
        <strain evidence="1 2">J3</strain>
    </source>
</reference>
<evidence type="ECO:0000313" key="1">
    <source>
        <dbReference type="EMBL" id="ERT12612.1"/>
    </source>
</evidence>
<keyword evidence="2" id="KW-1185">Reference proteome</keyword>
<gene>
    <name evidence="1" type="ORF">O185_13200</name>
</gene>
<evidence type="ECO:0000313" key="2">
    <source>
        <dbReference type="Proteomes" id="UP000017133"/>
    </source>
</evidence>
<proteinExistence type="predicted"/>
<protein>
    <submittedName>
        <fullName evidence="1">Uncharacterized protein</fullName>
    </submittedName>
</protein>
<dbReference type="AlphaFoldDB" id="U7QZT5"/>
<name>U7QZT5_PHOTE</name>
<organism evidence="1 2">
    <name type="scientific">Photorhabdus temperata J3</name>
    <dbReference type="NCBI Taxonomy" id="1389415"/>
    <lineage>
        <taxon>Bacteria</taxon>
        <taxon>Pseudomonadati</taxon>
        <taxon>Pseudomonadota</taxon>
        <taxon>Gammaproteobacteria</taxon>
        <taxon>Enterobacterales</taxon>
        <taxon>Morganellaceae</taxon>
        <taxon>Photorhabdus</taxon>
    </lineage>
</organism>